<dbReference type="CDD" id="cd05829">
    <property type="entry name" value="Sortase_F"/>
    <property type="match status" value="1"/>
</dbReference>
<evidence type="ECO:0000256" key="1">
    <source>
        <dbReference type="SAM" id="MobiDB-lite"/>
    </source>
</evidence>
<name>A0A931FCS0_9ACTN</name>
<proteinExistence type="predicted"/>
<reference evidence="2" key="1">
    <citation type="submission" date="2020-11" db="EMBL/GenBank/DDBJ databases">
        <title>Isolation and identification of active actinomycetes.</title>
        <authorList>
            <person name="Yu B."/>
        </authorList>
    </citation>
    <scope>NUCLEOTIDE SEQUENCE</scope>
    <source>
        <strain evidence="2">NEAU-YB345</strain>
    </source>
</reference>
<dbReference type="AlphaFoldDB" id="A0A931FCS0"/>
<comment type="caution">
    <text evidence="2">The sequence shown here is derived from an EMBL/GenBank/DDBJ whole genome shotgun (WGS) entry which is preliminary data.</text>
</comment>
<feature type="compositionally biased region" description="Basic and acidic residues" evidence="1">
    <location>
        <begin position="1"/>
        <end position="13"/>
    </location>
</feature>
<dbReference type="Proteomes" id="UP000657385">
    <property type="component" value="Unassembled WGS sequence"/>
</dbReference>
<dbReference type="RefSeq" id="WP_196193914.1">
    <property type="nucleotide sequence ID" value="NZ_JADPRT010000004.1"/>
</dbReference>
<feature type="compositionally biased region" description="Low complexity" evidence="1">
    <location>
        <begin position="15"/>
        <end position="29"/>
    </location>
</feature>
<gene>
    <name evidence="2" type="ORF">I2501_12090</name>
</gene>
<accession>A0A931FCS0</accession>
<evidence type="ECO:0000313" key="2">
    <source>
        <dbReference type="EMBL" id="MBF9068763.1"/>
    </source>
</evidence>
<evidence type="ECO:0000313" key="3">
    <source>
        <dbReference type="Proteomes" id="UP000657385"/>
    </source>
</evidence>
<protein>
    <submittedName>
        <fullName evidence="2">Class F sortase</fullName>
    </submittedName>
</protein>
<sequence length="245" mass="25079">MKFYDDPLDHDDLQPAEPADSTDPTDPAPGAGSRRSRRTLVALLLPFLLGAWMMWDGTRTPHPPTPVAAQAAPSAGHAPVSTSLAPIRPPAPVLLPLAWSPPTRITIPAIGLAAPVTPLGLDRTGELSAPNAKYTGVAKNAGTAKNAGMAGWYQDGVAPGQPGNALMVIPQLSSLHPGDRIEVLRQDGHTAAFSVDAVGPYAKNAGSGGSSSSATVPELRLVTPPASGISAGSDIVVDAHLVSVR</sequence>
<keyword evidence="3" id="KW-1185">Reference proteome</keyword>
<dbReference type="InterPro" id="IPR042001">
    <property type="entry name" value="Sortase_F"/>
</dbReference>
<feature type="region of interest" description="Disordered" evidence="1">
    <location>
        <begin position="1"/>
        <end position="35"/>
    </location>
</feature>
<dbReference type="Gene3D" id="2.40.260.10">
    <property type="entry name" value="Sortase"/>
    <property type="match status" value="1"/>
</dbReference>
<organism evidence="2 3">
    <name type="scientific">Streptacidiphilus fuscans</name>
    <dbReference type="NCBI Taxonomy" id="2789292"/>
    <lineage>
        <taxon>Bacteria</taxon>
        <taxon>Bacillati</taxon>
        <taxon>Actinomycetota</taxon>
        <taxon>Actinomycetes</taxon>
        <taxon>Kitasatosporales</taxon>
        <taxon>Streptomycetaceae</taxon>
        <taxon>Streptacidiphilus</taxon>
    </lineage>
</organism>
<dbReference type="InterPro" id="IPR023365">
    <property type="entry name" value="Sortase_dom-sf"/>
</dbReference>
<dbReference type="EMBL" id="JADPRT010000004">
    <property type="protein sequence ID" value="MBF9068763.1"/>
    <property type="molecule type" value="Genomic_DNA"/>
</dbReference>